<feature type="transmembrane region" description="Helical" evidence="8">
    <location>
        <begin position="362"/>
        <end position="385"/>
    </location>
</feature>
<dbReference type="PANTHER" id="PTHR47844:SF1">
    <property type="entry name" value="EXOSTOSIN-LIKE 2"/>
    <property type="match status" value="1"/>
</dbReference>
<sequence length="434" mass="49712">MTIGFGLFVAAFAFRYLRLIVGIIANLTYKAYPIADRPCHAVSDVSVIIPTTFKHSTELACCLKSISICRPAQIFVVTADSSIKDVESLCIALSLTTVRILGVEHLNKRRQLLRALELVDTKITVFADDNVIWPDGYLDHLLAIFEDPRIGAGGSRQRVRRMHKPDVWNFLAISYLERRVFNNISTQAIDGSISTLSGRTAAYRTEILRNDRFYHYFLNDSWRGRKLNTDDDKCLTRFVYSRGWKIALQTSVVIETTMESGWNYIEQCKRWARAHWRGNLVVMAKEQYWYSPRYLWGFYAIYLAQFQTPALLVDGALYFLLRSCVANREDSKTILSAFVFWIISTKLTKLTGHFIAHPQDTAFIPVSILFSYLHGIINIHALLTLHITAWGSQQLDILERPKEERRQAVPSFTDTLDTARDSVTDGEEARVHLE</sequence>
<proteinExistence type="predicted"/>
<protein>
    <recommendedName>
        <fullName evidence="11">Glycosyltransferase 2-like domain-containing protein</fullName>
    </recommendedName>
</protein>
<dbReference type="InterPro" id="IPR029044">
    <property type="entry name" value="Nucleotide-diphossugar_trans"/>
</dbReference>
<evidence type="ECO:0008006" key="11">
    <source>
        <dbReference type="Google" id="ProtNLM"/>
    </source>
</evidence>
<keyword evidence="2" id="KW-0328">Glycosyltransferase</keyword>
<dbReference type="EMBL" id="CP051139">
    <property type="protein sequence ID" value="QIW94568.1"/>
    <property type="molecule type" value="Genomic_DNA"/>
</dbReference>
<name>A0A6H0XIV7_9PEZI</name>
<comment type="subcellular location">
    <subcellularLocation>
        <location evidence="1">Membrane</location>
    </subcellularLocation>
</comment>
<dbReference type="PANTHER" id="PTHR47844">
    <property type="entry name" value="SYNTHASE CPS1, PUTATIVE (AFU_ORTHOLOGUE AFUA_7G02500)-RELATED"/>
    <property type="match status" value="1"/>
</dbReference>
<evidence type="ECO:0000313" key="9">
    <source>
        <dbReference type="EMBL" id="QIW94568.1"/>
    </source>
</evidence>
<dbReference type="GO" id="GO:0016020">
    <property type="term" value="C:membrane"/>
    <property type="evidence" value="ECO:0007669"/>
    <property type="project" value="UniProtKB-SubCell"/>
</dbReference>
<evidence type="ECO:0000313" key="10">
    <source>
        <dbReference type="Proteomes" id="UP000503462"/>
    </source>
</evidence>
<keyword evidence="3" id="KW-0808">Transferase</keyword>
<dbReference type="AlphaFoldDB" id="A0A6H0XIV7"/>
<dbReference type="Proteomes" id="UP000503462">
    <property type="component" value="Chromosome 1"/>
</dbReference>
<evidence type="ECO:0000256" key="5">
    <source>
        <dbReference type="ARBA" id="ARBA00022989"/>
    </source>
</evidence>
<evidence type="ECO:0000256" key="8">
    <source>
        <dbReference type="SAM" id="Phobius"/>
    </source>
</evidence>
<evidence type="ECO:0000256" key="4">
    <source>
        <dbReference type="ARBA" id="ARBA00022692"/>
    </source>
</evidence>
<dbReference type="SUPFAM" id="SSF53448">
    <property type="entry name" value="Nucleotide-diphospho-sugar transferases"/>
    <property type="match status" value="1"/>
</dbReference>
<evidence type="ECO:0000256" key="1">
    <source>
        <dbReference type="ARBA" id="ARBA00004370"/>
    </source>
</evidence>
<evidence type="ECO:0000256" key="2">
    <source>
        <dbReference type="ARBA" id="ARBA00022676"/>
    </source>
</evidence>
<dbReference type="GO" id="GO:0016757">
    <property type="term" value="F:glycosyltransferase activity"/>
    <property type="evidence" value="ECO:0007669"/>
    <property type="project" value="UniProtKB-KW"/>
</dbReference>
<keyword evidence="7" id="KW-0325">Glycoprotein</keyword>
<accession>A0A6H0XIV7</accession>
<dbReference type="InterPro" id="IPR052427">
    <property type="entry name" value="Glycosyltrans_GT2/GT47"/>
</dbReference>
<dbReference type="OrthoDB" id="2849215at2759"/>
<keyword evidence="4 8" id="KW-0812">Transmembrane</keyword>
<feature type="transmembrane region" description="Helical" evidence="8">
    <location>
        <begin position="294"/>
        <end position="321"/>
    </location>
</feature>
<organism evidence="9 10">
    <name type="scientific">Peltaster fructicola</name>
    <dbReference type="NCBI Taxonomy" id="286661"/>
    <lineage>
        <taxon>Eukaryota</taxon>
        <taxon>Fungi</taxon>
        <taxon>Dikarya</taxon>
        <taxon>Ascomycota</taxon>
        <taxon>Pezizomycotina</taxon>
        <taxon>Dothideomycetes</taxon>
        <taxon>Dothideomycetes incertae sedis</taxon>
        <taxon>Peltaster</taxon>
    </lineage>
</organism>
<evidence type="ECO:0000256" key="6">
    <source>
        <dbReference type="ARBA" id="ARBA00023136"/>
    </source>
</evidence>
<gene>
    <name evidence="9" type="ORF">AMS68_000086</name>
</gene>
<dbReference type="Pfam" id="PF13641">
    <property type="entry name" value="Glyco_tranf_2_3"/>
    <property type="match status" value="1"/>
</dbReference>
<keyword evidence="6 8" id="KW-0472">Membrane</keyword>
<feature type="transmembrane region" description="Helical" evidence="8">
    <location>
        <begin position="333"/>
        <end position="356"/>
    </location>
</feature>
<dbReference type="Gene3D" id="3.90.550.10">
    <property type="entry name" value="Spore Coat Polysaccharide Biosynthesis Protein SpsA, Chain A"/>
    <property type="match status" value="1"/>
</dbReference>
<evidence type="ECO:0000256" key="7">
    <source>
        <dbReference type="ARBA" id="ARBA00023180"/>
    </source>
</evidence>
<evidence type="ECO:0000256" key="3">
    <source>
        <dbReference type="ARBA" id="ARBA00022679"/>
    </source>
</evidence>
<keyword evidence="10" id="KW-1185">Reference proteome</keyword>
<reference evidence="9 10" key="1">
    <citation type="journal article" date="2016" name="Sci. Rep.">
        <title>Peltaster fructicola genome reveals evolution from an invasive phytopathogen to an ectophytic parasite.</title>
        <authorList>
            <person name="Xu C."/>
            <person name="Chen H."/>
            <person name="Gleason M.L."/>
            <person name="Xu J.R."/>
            <person name="Liu H."/>
            <person name="Zhang R."/>
            <person name="Sun G."/>
        </authorList>
    </citation>
    <scope>NUCLEOTIDE SEQUENCE [LARGE SCALE GENOMIC DNA]</scope>
    <source>
        <strain evidence="9 10">LNHT1506</strain>
    </source>
</reference>
<keyword evidence="5 8" id="KW-1133">Transmembrane helix</keyword>